<organism evidence="1 2">
    <name type="scientific">Catharanthus roseus</name>
    <name type="common">Madagascar periwinkle</name>
    <name type="synonym">Vinca rosea</name>
    <dbReference type="NCBI Taxonomy" id="4058"/>
    <lineage>
        <taxon>Eukaryota</taxon>
        <taxon>Viridiplantae</taxon>
        <taxon>Streptophyta</taxon>
        <taxon>Embryophyta</taxon>
        <taxon>Tracheophyta</taxon>
        <taxon>Spermatophyta</taxon>
        <taxon>Magnoliopsida</taxon>
        <taxon>eudicotyledons</taxon>
        <taxon>Gunneridae</taxon>
        <taxon>Pentapetalae</taxon>
        <taxon>asterids</taxon>
        <taxon>lamiids</taxon>
        <taxon>Gentianales</taxon>
        <taxon>Apocynaceae</taxon>
        <taxon>Rauvolfioideae</taxon>
        <taxon>Vinceae</taxon>
        <taxon>Catharanthinae</taxon>
        <taxon>Catharanthus</taxon>
    </lineage>
</organism>
<gene>
    <name evidence="1" type="ORF">M9H77_21492</name>
</gene>
<proteinExistence type="predicted"/>
<evidence type="ECO:0000313" key="1">
    <source>
        <dbReference type="EMBL" id="KAI5662169.1"/>
    </source>
</evidence>
<protein>
    <submittedName>
        <fullName evidence="1">Uncharacterized protein</fullName>
    </submittedName>
</protein>
<sequence length="128" mass="13345">MSSSCFSSSDEDACDIGLCGIDEPDVPGGGGARNPGNPSGCQMGRQSVDLPDPSPLSTTIWPESTCSCLSEVGGTRGCPLPAPRPGCLRAPLLTPRAPQSAAQGTSARYSVVKECIPKYRRWRPYTSG</sequence>
<name>A0ACC0AMV1_CATRO</name>
<accession>A0ACC0AMV1</accession>
<evidence type="ECO:0000313" key="2">
    <source>
        <dbReference type="Proteomes" id="UP001060085"/>
    </source>
</evidence>
<reference evidence="2" key="1">
    <citation type="journal article" date="2023" name="Nat. Plants">
        <title>Single-cell RNA sequencing provides a high-resolution roadmap for understanding the multicellular compartmentation of specialized metabolism.</title>
        <authorList>
            <person name="Sun S."/>
            <person name="Shen X."/>
            <person name="Li Y."/>
            <person name="Li Y."/>
            <person name="Wang S."/>
            <person name="Li R."/>
            <person name="Zhang H."/>
            <person name="Shen G."/>
            <person name="Guo B."/>
            <person name="Wei J."/>
            <person name="Xu J."/>
            <person name="St-Pierre B."/>
            <person name="Chen S."/>
            <person name="Sun C."/>
        </authorList>
    </citation>
    <scope>NUCLEOTIDE SEQUENCE [LARGE SCALE GENOMIC DNA]</scope>
</reference>
<dbReference type="Proteomes" id="UP001060085">
    <property type="component" value="Linkage Group LG05"/>
</dbReference>
<keyword evidence="2" id="KW-1185">Reference proteome</keyword>
<comment type="caution">
    <text evidence="1">The sequence shown here is derived from an EMBL/GenBank/DDBJ whole genome shotgun (WGS) entry which is preliminary data.</text>
</comment>
<dbReference type="EMBL" id="CM044705">
    <property type="protein sequence ID" value="KAI5662169.1"/>
    <property type="molecule type" value="Genomic_DNA"/>
</dbReference>